<dbReference type="Proteomes" id="UP000041254">
    <property type="component" value="Unassembled WGS sequence"/>
</dbReference>
<feature type="transmembrane region" description="Helical" evidence="2">
    <location>
        <begin position="135"/>
        <end position="157"/>
    </location>
</feature>
<keyword evidence="2" id="KW-1133">Transmembrane helix</keyword>
<keyword evidence="2" id="KW-0472">Membrane</keyword>
<reference evidence="3 4" key="1">
    <citation type="submission" date="2014-11" db="EMBL/GenBank/DDBJ databases">
        <authorList>
            <person name="Zhu J."/>
            <person name="Qi W."/>
            <person name="Song R."/>
        </authorList>
    </citation>
    <scope>NUCLEOTIDE SEQUENCE [LARGE SCALE GENOMIC DNA]</scope>
</reference>
<organism evidence="3 4">
    <name type="scientific">Vitrella brassicaformis (strain CCMP3155)</name>
    <dbReference type="NCBI Taxonomy" id="1169540"/>
    <lineage>
        <taxon>Eukaryota</taxon>
        <taxon>Sar</taxon>
        <taxon>Alveolata</taxon>
        <taxon>Colpodellida</taxon>
        <taxon>Vitrellaceae</taxon>
        <taxon>Vitrella</taxon>
    </lineage>
</organism>
<protein>
    <submittedName>
        <fullName evidence="3">Uncharacterized protein</fullName>
    </submittedName>
</protein>
<name>A0A0G4FUZ5_VITBC</name>
<keyword evidence="2" id="KW-0812">Transmembrane</keyword>
<sequence length="160" mass="17200">MKKDHHLDVCRLNRMDFTAFIVACDGVYGREADRFIRRLAELINKRAGWDKYGNQAGGAIEHCKLDVPPLTNTTGAAVAISATAAPLALQQSGGPLAAQEARHLSQGPLSETGGGLGVRSSSSSRPSLTELLQELFSSFLSGLFAVGVPLYVFWLLVWTV</sequence>
<evidence type="ECO:0000256" key="1">
    <source>
        <dbReference type="SAM" id="MobiDB-lite"/>
    </source>
</evidence>
<dbReference type="EMBL" id="CDMY01000508">
    <property type="protein sequence ID" value="CEM18778.1"/>
    <property type="molecule type" value="Genomic_DNA"/>
</dbReference>
<dbReference type="VEuPathDB" id="CryptoDB:Vbra_420"/>
<gene>
    <name evidence="3" type="ORF">Vbra_420</name>
</gene>
<dbReference type="InParanoid" id="A0A0G4FUZ5"/>
<accession>A0A0G4FUZ5</accession>
<evidence type="ECO:0000313" key="4">
    <source>
        <dbReference type="Proteomes" id="UP000041254"/>
    </source>
</evidence>
<evidence type="ECO:0000256" key="2">
    <source>
        <dbReference type="SAM" id="Phobius"/>
    </source>
</evidence>
<keyword evidence="4" id="KW-1185">Reference proteome</keyword>
<proteinExistence type="predicted"/>
<feature type="region of interest" description="Disordered" evidence="1">
    <location>
        <begin position="100"/>
        <end position="121"/>
    </location>
</feature>
<dbReference type="AlphaFoldDB" id="A0A0G4FUZ5"/>
<evidence type="ECO:0000313" key="3">
    <source>
        <dbReference type="EMBL" id="CEM18778.1"/>
    </source>
</evidence>